<evidence type="ECO:0000313" key="4">
    <source>
        <dbReference type="Proteomes" id="UP001054889"/>
    </source>
</evidence>
<keyword evidence="2" id="KW-0732">Signal</keyword>
<dbReference type="SUPFAM" id="SSF55797">
    <property type="entry name" value="PR-1-like"/>
    <property type="match status" value="1"/>
</dbReference>
<reference evidence="3" key="2">
    <citation type="submission" date="2021-12" db="EMBL/GenBank/DDBJ databases">
        <title>Resequencing data analysis of finger millet.</title>
        <authorList>
            <person name="Hatakeyama M."/>
            <person name="Aluri S."/>
            <person name="Balachadran M.T."/>
            <person name="Sivarajan S.R."/>
            <person name="Poveda L."/>
            <person name="Shimizu-Inatsugi R."/>
            <person name="Schlapbach R."/>
            <person name="Sreeman S.M."/>
            <person name="Shimizu K.K."/>
        </authorList>
    </citation>
    <scope>NUCLEOTIDE SEQUENCE</scope>
</reference>
<accession>A0AAV5CEG4</accession>
<dbReference type="InterPro" id="IPR035940">
    <property type="entry name" value="CAP_sf"/>
</dbReference>
<feature type="compositionally biased region" description="Gly residues" evidence="1">
    <location>
        <begin position="110"/>
        <end position="121"/>
    </location>
</feature>
<name>A0AAV5CEG4_ELECO</name>
<feature type="region of interest" description="Disordered" evidence="1">
    <location>
        <begin position="92"/>
        <end position="121"/>
    </location>
</feature>
<dbReference type="EMBL" id="BQKI01000006">
    <property type="protein sequence ID" value="GJM96507.1"/>
    <property type="molecule type" value="Genomic_DNA"/>
</dbReference>
<evidence type="ECO:0000256" key="2">
    <source>
        <dbReference type="SAM" id="SignalP"/>
    </source>
</evidence>
<evidence type="ECO:0000313" key="3">
    <source>
        <dbReference type="EMBL" id="GJM96507.1"/>
    </source>
</evidence>
<feature type="region of interest" description="Disordered" evidence="1">
    <location>
        <begin position="24"/>
        <end position="43"/>
    </location>
</feature>
<dbReference type="Proteomes" id="UP001054889">
    <property type="component" value="Unassembled WGS sequence"/>
</dbReference>
<feature type="chain" id="PRO_5043450423" description="SCP domain-containing protein" evidence="2">
    <location>
        <begin position="21"/>
        <end position="186"/>
    </location>
</feature>
<reference evidence="3" key="1">
    <citation type="journal article" date="2018" name="DNA Res.">
        <title>Multiple hybrid de novo genome assembly of finger millet, an orphan allotetraploid crop.</title>
        <authorList>
            <person name="Hatakeyama M."/>
            <person name="Aluri S."/>
            <person name="Balachadran M.T."/>
            <person name="Sivarajan S.R."/>
            <person name="Patrignani A."/>
            <person name="Gruter S."/>
            <person name="Poveda L."/>
            <person name="Shimizu-Inatsugi R."/>
            <person name="Baeten J."/>
            <person name="Francoijs K.J."/>
            <person name="Nataraja K.N."/>
            <person name="Reddy Y.A.N."/>
            <person name="Phadnis S."/>
            <person name="Ravikumar R.L."/>
            <person name="Schlapbach R."/>
            <person name="Sreeman S.M."/>
            <person name="Shimizu K.K."/>
        </authorList>
    </citation>
    <scope>NUCLEOTIDE SEQUENCE</scope>
</reference>
<feature type="signal peptide" evidence="2">
    <location>
        <begin position="1"/>
        <end position="20"/>
    </location>
</feature>
<feature type="compositionally biased region" description="Low complexity" evidence="1">
    <location>
        <begin position="33"/>
        <end position="43"/>
    </location>
</feature>
<dbReference type="AlphaFoldDB" id="A0AAV5CEG4"/>
<gene>
    <name evidence="3" type="primary">ga13347</name>
    <name evidence="3" type="ORF">PR202_ga13347</name>
</gene>
<keyword evidence="4" id="KW-1185">Reference proteome</keyword>
<evidence type="ECO:0008006" key="5">
    <source>
        <dbReference type="Google" id="ProtNLM"/>
    </source>
</evidence>
<organism evidence="3 4">
    <name type="scientific">Eleusine coracana subsp. coracana</name>
    <dbReference type="NCBI Taxonomy" id="191504"/>
    <lineage>
        <taxon>Eukaryota</taxon>
        <taxon>Viridiplantae</taxon>
        <taxon>Streptophyta</taxon>
        <taxon>Embryophyta</taxon>
        <taxon>Tracheophyta</taxon>
        <taxon>Spermatophyta</taxon>
        <taxon>Magnoliopsida</taxon>
        <taxon>Liliopsida</taxon>
        <taxon>Poales</taxon>
        <taxon>Poaceae</taxon>
        <taxon>PACMAD clade</taxon>
        <taxon>Chloridoideae</taxon>
        <taxon>Cynodonteae</taxon>
        <taxon>Eleusininae</taxon>
        <taxon>Eleusine</taxon>
    </lineage>
</organism>
<protein>
    <recommendedName>
        <fullName evidence="5">SCP domain-containing protein</fullName>
    </recommendedName>
</protein>
<evidence type="ECO:0000256" key="1">
    <source>
        <dbReference type="SAM" id="MobiDB-lite"/>
    </source>
</evidence>
<comment type="caution">
    <text evidence="3">The sequence shown here is derived from an EMBL/GenBank/DDBJ whole genome shotgun (WGS) entry which is preliminary data.</text>
</comment>
<proteinExistence type="predicted"/>
<sequence>MAAASLLVLLLALGAAPAHAARHSGLGRQRAPATNSSSTSNATTASEYLAPHNQARAAVGVPPLRWSADLASGGGGEGDGPAAAGGVRVRRHGREPVRHEPGVGELPRPAGGGGGVVGGAGEVLQPRQQHVRRGKAVRDVHAGGVAVACRRSGARRPRAPRAPPLTLCLYNPHGNVQGQSPILGRG</sequence>